<evidence type="ECO:0008006" key="3">
    <source>
        <dbReference type="Google" id="ProtNLM"/>
    </source>
</evidence>
<proteinExistence type="predicted"/>
<name>A0A841G1H5_9ACTN</name>
<dbReference type="AlphaFoldDB" id="A0A841G1H5"/>
<keyword evidence="2" id="KW-1185">Reference proteome</keyword>
<evidence type="ECO:0000313" key="2">
    <source>
        <dbReference type="Proteomes" id="UP000548476"/>
    </source>
</evidence>
<gene>
    <name evidence="1" type="ORF">HNR73_006405</name>
</gene>
<comment type="caution">
    <text evidence="1">The sequence shown here is derived from an EMBL/GenBank/DDBJ whole genome shotgun (WGS) entry which is preliminary data.</text>
</comment>
<dbReference type="RefSeq" id="WP_184791314.1">
    <property type="nucleotide sequence ID" value="NZ_BONT01000069.1"/>
</dbReference>
<sequence>MPETPIEDQQATRVRQAIEHIAGKPLPQDWPQGALPAGTRVHITRDPNWDGPWAAEFTGAISTVGAPKPVQHAHATPGELEYFVTFDEPRYESSGEGPYHGAQIWDRYIQPE</sequence>
<protein>
    <recommendedName>
        <fullName evidence="3">Ferrous iron transport protein A</fullName>
    </recommendedName>
</protein>
<accession>A0A841G1H5</accession>
<reference evidence="1 2" key="1">
    <citation type="submission" date="2020-08" db="EMBL/GenBank/DDBJ databases">
        <title>Genomic Encyclopedia of Type Strains, Phase IV (KMG-IV): sequencing the most valuable type-strain genomes for metagenomic binning, comparative biology and taxonomic classification.</title>
        <authorList>
            <person name="Goeker M."/>
        </authorList>
    </citation>
    <scope>NUCLEOTIDE SEQUENCE [LARGE SCALE GENOMIC DNA]</scope>
    <source>
        <strain evidence="1 2">YIM 65646</strain>
    </source>
</reference>
<evidence type="ECO:0000313" key="1">
    <source>
        <dbReference type="EMBL" id="MBB6038519.1"/>
    </source>
</evidence>
<dbReference type="EMBL" id="JACHGT010000017">
    <property type="protein sequence ID" value="MBB6038519.1"/>
    <property type="molecule type" value="Genomic_DNA"/>
</dbReference>
<organism evidence="1 2">
    <name type="scientific">Phytomonospora endophytica</name>
    <dbReference type="NCBI Taxonomy" id="714109"/>
    <lineage>
        <taxon>Bacteria</taxon>
        <taxon>Bacillati</taxon>
        <taxon>Actinomycetota</taxon>
        <taxon>Actinomycetes</taxon>
        <taxon>Micromonosporales</taxon>
        <taxon>Micromonosporaceae</taxon>
        <taxon>Phytomonospora</taxon>
    </lineage>
</organism>
<dbReference type="Proteomes" id="UP000548476">
    <property type="component" value="Unassembled WGS sequence"/>
</dbReference>